<feature type="region of interest" description="Disordered" evidence="1">
    <location>
        <begin position="77"/>
        <end position="126"/>
    </location>
</feature>
<keyword evidence="2" id="KW-0472">Membrane</keyword>
<name>A0ABS7RST0_9ACTN</name>
<feature type="compositionally biased region" description="Basic and acidic residues" evidence="1">
    <location>
        <begin position="102"/>
        <end position="119"/>
    </location>
</feature>
<dbReference type="RefSeq" id="WP_221026477.1">
    <property type="nucleotide sequence ID" value="NZ_JAIEZQ010000003.1"/>
</dbReference>
<dbReference type="EMBL" id="JAIEZQ010000003">
    <property type="protein sequence ID" value="MBY9076687.1"/>
    <property type="molecule type" value="Genomic_DNA"/>
</dbReference>
<feature type="transmembrane region" description="Helical" evidence="2">
    <location>
        <begin position="49"/>
        <end position="71"/>
    </location>
</feature>
<gene>
    <name evidence="4" type="ORF">K1X13_17785</name>
</gene>
<keyword evidence="3" id="KW-0732">Signal</keyword>
<organism evidence="4 5">
    <name type="scientific">Nocardioides jiangsuensis</name>
    <dbReference type="NCBI Taxonomy" id="2866161"/>
    <lineage>
        <taxon>Bacteria</taxon>
        <taxon>Bacillati</taxon>
        <taxon>Actinomycetota</taxon>
        <taxon>Actinomycetes</taxon>
        <taxon>Propionibacteriales</taxon>
        <taxon>Nocardioidaceae</taxon>
        <taxon>Nocardioides</taxon>
    </lineage>
</organism>
<evidence type="ECO:0000313" key="5">
    <source>
        <dbReference type="Proteomes" id="UP000754710"/>
    </source>
</evidence>
<comment type="caution">
    <text evidence="4">The sequence shown here is derived from an EMBL/GenBank/DDBJ whole genome shotgun (WGS) entry which is preliminary data.</text>
</comment>
<reference evidence="4 5" key="1">
    <citation type="submission" date="2021-08" db="EMBL/GenBank/DDBJ databases">
        <title>Nocardioides bacterium WL0053 sp. nov., isolated from the sediment.</title>
        <authorList>
            <person name="Wang L."/>
            <person name="Zhang D."/>
            <person name="Zhang A."/>
        </authorList>
    </citation>
    <scope>NUCLEOTIDE SEQUENCE [LARGE SCALE GENOMIC DNA]</scope>
    <source>
        <strain evidence="4 5">WL0053</strain>
    </source>
</reference>
<keyword evidence="2" id="KW-0812">Transmembrane</keyword>
<proteinExistence type="predicted"/>
<dbReference type="Proteomes" id="UP000754710">
    <property type="component" value="Unassembled WGS sequence"/>
</dbReference>
<feature type="chain" id="PRO_5046583248" description="Secreted protein" evidence="3">
    <location>
        <begin position="34"/>
        <end position="126"/>
    </location>
</feature>
<evidence type="ECO:0008006" key="6">
    <source>
        <dbReference type="Google" id="ProtNLM"/>
    </source>
</evidence>
<keyword evidence="2" id="KW-1133">Transmembrane helix</keyword>
<evidence type="ECO:0000256" key="1">
    <source>
        <dbReference type="SAM" id="MobiDB-lite"/>
    </source>
</evidence>
<evidence type="ECO:0000256" key="3">
    <source>
        <dbReference type="SAM" id="SignalP"/>
    </source>
</evidence>
<feature type="signal peptide" evidence="3">
    <location>
        <begin position="1"/>
        <end position="33"/>
    </location>
</feature>
<keyword evidence="5" id="KW-1185">Reference proteome</keyword>
<sequence>MSDLNQPVVRRLSRAVALTPAVLVSVASTAAVAAPPEGWEVAEPVSPMAFLIVLVAIPLALFVVISLLVLIPSMVRGEKHAPGQAWRSESEWFGGPRGGLEAADKVDPKAIEGHDEADRGGASVRW</sequence>
<accession>A0ABS7RST0</accession>
<evidence type="ECO:0000256" key="2">
    <source>
        <dbReference type="SAM" id="Phobius"/>
    </source>
</evidence>
<evidence type="ECO:0000313" key="4">
    <source>
        <dbReference type="EMBL" id="MBY9076687.1"/>
    </source>
</evidence>
<protein>
    <recommendedName>
        <fullName evidence="6">Secreted protein</fullName>
    </recommendedName>
</protein>